<feature type="compositionally biased region" description="Gly residues" evidence="10">
    <location>
        <begin position="360"/>
        <end position="370"/>
    </location>
</feature>
<keyword evidence="8 9" id="KW-0472">Membrane</keyword>
<dbReference type="PANTHER" id="PTHR30081">
    <property type="entry name" value="PROTEIN-EXPORT MEMBRANE PROTEIN SEC"/>
    <property type="match status" value="1"/>
</dbReference>
<feature type="compositionally biased region" description="Low complexity" evidence="10">
    <location>
        <begin position="336"/>
        <end position="359"/>
    </location>
</feature>
<accession>A0ABU0LJ06</accession>
<dbReference type="NCBIfam" id="TIGR00966">
    <property type="entry name" value="transloc_SecF"/>
    <property type="match status" value="1"/>
</dbReference>
<dbReference type="NCBIfam" id="TIGR00916">
    <property type="entry name" value="2A0604s01"/>
    <property type="match status" value="1"/>
</dbReference>
<dbReference type="SUPFAM" id="SSF82866">
    <property type="entry name" value="Multidrug efflux transporter AcrB transmembrane domain"/>
    <property type="match status" value="1"/>
</dbReference>
<keyword evidence="2 9" id="KW-0813">Transport</keyword>
<feature type="transmembrane region" description="Helical" evidence="9">
    <location>
        <begin position="233"/>
        <end position="260"/>
    </location>
</feature>
<keyword evidence="5 9" id="KW-0653">Protein transport</keyword>
<evidence type="ECO:0000256" key="8">
    <source>
        <dbReference type="ARBA" id="ARBA00023136"/>
    </source>
</evidence>
<evidence type="ECO:0000256" key="1">
    <source>
        <dbReference type="ARBA" id="ARBA00004651"/>
    </source>
</evidence>
<feature type="domain" description="Protein export membrane protein SecD/SecF C-terminal" evidence="11">
    <location>
        <begin position="111"/>
        <end position="294"/>
    </location>
</feature>
<keyword evidence="7 9" id="KW-0811">Translocation</keyword>
<evidence type="ECO:0000256" key="10">
    <source>
        <dbReference type="SAM" id="MobiDB-lite"/>
    </source>
</evidence>
<dbReference type="PRINTS" id="PR01755">
    <property type="entry name" value="SECFTRNLCASE"/>
</dbReference>
<dbReference type="InterPro" id="IPR022813">
    <property type="entry name" value="SecD/SecF_arch_bac"/>
</dbReference>
<feature type="transmembrane region" description="Helical" evidence="9">
    <location>
        <begin position="21"/>
        <end position="42"/>
    </location>
</feature>
<keyword evidence="4 9" id="KW-0812">Transmembrane</keyword>
<feature type="transmembrane region" description="Helical" evidence="9">
    <location>
        <begin position="191"/>
        <end position="212"/>
    </location>
</feature>
<evidence type="ECO:0000256" key="7">
    <source>
        <dbReference type="ARBA" id="ARBA00023010"/>
    </source>
</evidence>
<dbReference type="Pfam" id="PF07549">
    <property type="entry name" value="Sec_GG"/>
    <property type="match status" value="1"/>
</dbReference>
<keyword evidence="13" id="KW-1185">Reference proteome</keyword>
<dbReference type="RefSeq" id="WP_237345837.1">
    <property type="nucleotide sequence ID" value="NZ_JABWGX010000013.1"/>
</dbReference>
<feature type="transmembrane region" description="Helical" evidence="9">
    <location>
        <begin position="266"/>
        <end position="291"/>
    </location>
</feature>
<dbReference type="InterPro" id="IPR005665">
    <property type="entry name" value="SecF_bac"/>
</dbReference>
<keyword evidence="3 9" id="KW-1003">Cell membrane</keyword>
<evidence type="ECO:0000256" key="5">
    <source>
        <dbReference type="ARBA" id="ARBA00022927"/>
    </source>
</evidence>
<feature type="transmembrane region" description="Helical" evidence="9">
    <location>
        <begin position="164"/>
        <end position="185"/>
    </location>
</feature>
<comment type="subcellular location">
    <subcellularLocation>
        <location evidence="1 9">Cell membrane</location>
        <topology evidence="1 9">Multi-pass membrane protein</topology>
    </subcellularLocation>
</comment>
<dbReference type="InterPro" id="IPR055344">
    <property type="entry name" value="SecD_SecF_C_bact"/>
</dbReference>
<proteinExistence type="inferred from homology"/>
<sequence length="376" mass="40506">MPLIDYIPAHTHIGFMKLRRFSFPFSAAMSVFAVVLFMTVGFNLGIDFRGGTLIEAQTSQASADVGALREHLIDIEIGDVQIQEFGSPRDVLIRLGQVGETEQAQQTIVNEVKAALGSDYTIRRVESVGPSVSSELVRQSILAMVLGAVAVLGYLWFRFEWQFAVGAIVTTVHDIFVTLMIYSLLGIDFDLTSIAAILTIMGYSLNDTVVVYDRIREMLRRYKKLPLPELLDTAVNATFSRTIIVSTTTFFATLALYFFGGEVLRGFSLAMTVGVVIGTYSTICVAAPILIHLGLRSRAAEPKEEAKAPVKPGPEDVLDVEEAAEFIEAEETVEGKSAPAPAPKSTAKSSTQGGKSSTQGGKGGGKGGSRGGKRRG</sequence>
<protein>
    <recommendedName>
        <fullName evidence="9">Protein-export membrane protein SecF</fullName>
    </recommendedName>
</protein>
<comment type="caution">
    <text evidence="12">The sequence shown here is derived from an EMBL/GenBank/DDBJ whole genome shotgun (WGS) entry which is preliminary data.</text>
</comment>
<dbReference type="Proteomes" id="UP001241747">
    <property type="component" value="Unassembled WGS sequence"/>
</dbReference>
<gene>
    <name evidence="9" type="primary">secF</name>
    <name evidence="12" type="ORF">QOZ94_003893</name>
</gene>
<reference evidence="12 13" key="1">
    <citation type="submission" date="2023-07" db="EMBL/GenBank/DDBJ databases">
        <title>Genomic Encyclopedia of Type Strains, Phase IV (KMG-IV): sequencing the most valuable type-strain genomes for metagenomic binning, comparative biology and taxonomic classification.</title>
        <authorList>
            <person name="Goeker M."/>
        </authorList>
    </citation>
    <scope>NUCLEOTIDE SEQUENCE [LARGE SCALE GENOMIC DNA]</scope>
    <source>
        <strain evidence="12 13">DSM 3770</strain>
    </source>
</reference>
<dbReference type="EMBL" id="JAUSVY010000012">
    <property type="protein sequence ID" value="MDQ0507077.1"/>
    <property type="molecule type" value="Genomic_DNA"/>
</dbReference>
<name>A0ABU0LJ06_XANAG</name>
<evidence type="ECO:0000256" key="6">
    <source>
        <dbReference type="ARBA" id="ARBA00022989"/>
    </source>
</evidence>
<evidence type="ECO:0000256" key="2">
    <source>
        <dbReference type="ARBA" id="ARBA00022448"/>
    </source>
</evidence>
<organism evidence="12 13">
    <name type="scientific">Xanthobacter agilis</name>
    <dbReference type="NCBI Taxonomy" id="47492"/>
    <lineage>
        <taxon>Bacteria</taxon>
        <taxon>Pseudomonadati</taxon>
        <taxon>Pseudomonadota</taxon>
        <taxon>Alphaproteobacteria</taxon>
        <taxon>Hyphomicrobiales</taxon>
        <taxon>Xanthobacteraceae</taxon>
        <taxon>Xanthobacter</taxon>
    </lineage>
</organism>
<dbReference type="PANTHER" id="PTHR30081:SF8">
    <property type="entry name" value="PROTEIN TRANSLOCASE SUBUNIT SECF"/>
    <property type="match status" value="1"/>
</dbReference>
<feature type="transmembrane region" description="Helical" evidence="9">
    <location>
        <begin position="136"/>
        <end position="157"/>
    </location>
</feature>
<feature type="region of interest" description="Disordered" evidence="10">
    <location>
        <begin position="329"/>
        <end position="376"/>
    </location>
</feature>
<dbReference type="InterPro" id="IPR048634">
    <property type="entry name" value="SecD_SecF_C"/>
</dbReference>
<evidence type="ECO:0000256" key="4">
    <source>
        <dbReference type="ARBA" id="ARBA00022692"/>
    </source>
</evidence>
<comment type="similarity">
    <text evidence="9">Belongs to the SecD/SecF family. SecF subfamily.</text>
</comment>
<dbReference type="Pfam" id="PF02355">
    <property type="entry name" value="SecD_SecF_C"/>
    <property type="match status" value="1"/>
</dbReference>
<dbReference type="InterPro" id="IPR022645">
    <property type="entry name" value="SecD/SecF_bac"/>
</dbReference>
<evidence type="ECO:0000259" key="11">
    <source>
        <dbReference type="Pfam" id="PF02355"/>
    </source>
</evidence>
<keyword evidence="6 9" id="KW-1133">Transmembrane helix</keyword>
<evidence type="ECO:0000256" key="9">
    <source>
        <dbReference type="HAMAP-Rule" id="MF_01464"/>
    </source>
</evidence>
<dbReference type="InterPro" id="IPR022646">
    <property type="entry name" value="SecD/SecF_CS"/>
</dbReference>
<comment type="subunit">
    <text evidence="9">Forms a complex with SecD. Part of the essential Sec protein translocation apparatus which comprises SecA, SecYEG and auxiliary proteins SecDF-YajC and YidC.</text>
</comment>
<evidence type="ECO:0000256" key="3">
    <source>
        <dbReference type="ARBA" id="ARBA00022475"/>
    </source>
</evidence>
<dbReference type="Gene3D" id="1.20.1640.10">
    <property type="entry name" value="Multidrug efflux transporter AcrB transmembrane domain"/>
    <property type="match status" value="1"/>
</dbReference>
<dbReference type="HAMAP" id="MF_01464_B">
    <property type="entry name" value="SecF_B"/>
    <property type="match status" value="1"/>
</dbReference>
<evidence type="ECO:0000313" key="13">
    <source>
        <dbReference type="Proteomes" id="UP001241747"/>
    </source>
</evidence>
<comment type="function">
    <text evidence="9">Part of the Sec protein translocase complex. Interacts with the SecYEG preprotein conducting channel. SecDF uses the proton motive force (PMF) to complete protein translocation after the ATP-dependent function of SecA.</text>
</comment>
<evidence type="ECO:0000313" key="12">
    <source>
        <dbReference type="EMBL" id="MDQ0507077.1"/>
    </source>
</evidence>